<dbReference type="EMBL" id="PEBJ01000005">
    <property type="protein sequence ID" value="PJM76563.1"/>
    <property type="molecule type" value="Genomic_DNA"/>
</dbReference>
<gene>
    <name evidence="2" type="ORF">CSQ86_08745</name>
</gene>
<dbReference type="Proteomes" id="UP000229239">
    <property type="component" value="Unassembled WGS sequence"/>
</dbReference>
<feature type="transmembrane region" description="Helical" evidence="1">
    <location>
        <begin position="121"/>
        <end position="142"/>
    </location>
</feature>
<comment type="caution">
    <text evidence="2">The sequence shown here is derived from an EMBL/GenBank/DDBJ whole genome shotgun (WGS) entry which is preliminary data.</text>
</comment>
<proteinExistence type="predicted"/>
<feature type="transmembrane region" description="Helical" evidence="1">
    <location>
        <begin position="89"/>
        <end position="109"/>
    </location>
</feature>
<feature type="transmembrane region" description="Helical" evidence="1">
    <location>
        <begin position="60"/>
        <end position="77"/>
    </location>
</feature>
<evidence type="ECO:0000256" key="1">
    <source>
        <dbReference type="SAM" id="Phobius"/>
    </source>
</evidence>
<keyword evidence="1" id="KW-1133">Transmembrane helix</keyword>
<protein>
    <submittedName>
        <fullName evidence="2">Uncharacterized protein</fullName>
    </submittedName>
</protein>
<sequence>MKWVISSLVIRENVISDAIHSIMVRSDTGGVNEAHGVTFNKVEIIQNNYNCIMSNVPKRMVFLFFFVIVSLLYLKFIKEGGNIRIFGSNILSGLPVLLIGVAPIVWYAVLANHSAIHMEFYAYKDSAITVMSLLMFIVLMFASPKIKNQHQDINFKNG</sequence>
<accession>A0A2M9HIC8</accession>
<reference evidence="3" key="1">
    <citation type="submission" date="2017-10" db="EMBL/GenBank/DDBJ databases">
        <title>Draft genome sequences of strains TRE 1, TRE 9, TRE H and TRI 7, isolated from tamarins, belonging to four potential novel Bifidobacterium species.</title>
        <authorList>
            <person name="Mattarelli P."/>
            <person name="Modesto M."/>
            <person name="Puglisi E."/>
            <person name="Morelli L."/>
            <person name="Bonetti A."/>
            <person name="Spezio C."/>
            <person name="Sandri C."/>
        </authorList>
    </citation>
    <scope>NUCLEOTIDE SEQUENCE [LARGE SCALE GENOMIC DNA]</scope>
    <source>
        <strain evidence="3">TREH</strain>
    </source>
</reference>
<organism evidence="2 3">
    <name type="scientific">Bifidobacterium felsineum</name>
    <dbReference type="NCBI Taxonomy" id="2045440"/>
    <lineage>
        <taxon>Bacteria</taxon>
        <taxon>Bacillati</taxon>
        <taxon>Actinomycetota</taxon>
        <taxon>Actinomycetes</taxon>
        <taxon>Bifidobacteriales</taxon>
        <taxon>Bifidobacteriaceae</taxon>
        <taxon>Bifidobacterium</taxon>
    </lineage>
</organism>
<evidence type="ECO:0000313" key="2">
    <source>
        <dbReference type="EMBL" id="PJM76563.1"/>
    </source>
</evidence>
<keyword evidence="1" id="KW-0812">Transmembrane</keyword>
<keyword evidence="1" id="KW-0472">Membrane</keyword>
<dbReference type="AlphaFoldDB" id="A0A2M9HIC8"/>
<keyword evidence="3" id="KW-1185">Reference proteome</keyword>
<evidence type="ECO:0000313" key="3">
    <source>
        <dbReference type="Proteomes" id="UP000229239"/>
    </source>
</evidence>
<name>A0A2M9HIC8_9BIFI</name>